<evidence type="ECO:0000313" key="2">
    <source>
        <dbReference type="EMBL" id="OAA49886.1"/>
    </source>
</evidence>
<sequence>MKVSTTGFLLASLYGSAWAAPVSGDLVGSALESVTSTGGPGNVAAANDLTGAVGQPGSIVGRDGEQKASVVLPEHTFVATGHTADVDIRADATNVHARNFDAKVKGIAGQLADVGAKAKAQPFAKPPADIKLDALVDGSNADSAADSVTHQTAGTVAHQTTGAVTHQTVDAVANPNVEARNLDAQAKGVVGQLGNDAHAKVHPFTKPPVDVNANVMAVAADHDSAKAADSV</sequence>
<dbReference type="AlphaFoldDB" id="A0A167J7P1"/>
<comment type="caution">
    <text evidence="2">The sequence shown here is derived from an EMBL/GenBank/DDBJ whole genome shotgun (WGS) entry which is preliminary data.</text>
</comment>
<proteinExistence type="predicted"/>
<dbReference type="Proteomes" id="UP000076863">
    <property type="component" value="Unassembled WGS sequence"/>
</dbReference>
<reference evidence="2 3" key="1">
    <citation type="journal article" date="2016" name="Genome Biol. Evol.">
        <title>Divergent and convergent evolution of fungal pathogenicity.</title>
        <authorList>
            <person name="Shang Y."/>
            <person name="Xiao G."/>
            <person name="Zheng P."/>
            <person name="Cen K."/>
            <person name="Zhan S."/>
            <person name="Wang C."/>
        </authorList>
    </citation>
    <scope>NUCLEOTIDE SEQUENCE [LARGE SCALE GENOMIC DNA]</scope>
    <source>
        <strain evidence="2 3">RCEF 3172</strain>
    </source>
</reference>
<feature type="signal peptide" evidence="1">
    <location>
        <begin position="1"/>
        <end position="19"/>
    </location>
</feature>
<organism evidence="2 3">
    <name type="scientific">Beauveria brongniartii RCEF 3172</name>
    <dbReference type="NCBI Taxonomy" id="1081107"/>
    <lineage>
        <taxon>Eukaryota</taxon>
        <taxon>Fungi</taxon>
        <taxon>Dikarya</taxon>
        <taxon>Ascomycota</taxon>
        <taxon>Pezizomycotina</taxon>
        <taxon>Sordariomycetes</taxon>
        <taxon>Hypocreomycetidae</taxon>
        <taxon>Hypocreales</taxon>
        <taxon>Cordycipitaceae</taxon>
        <taxon>Beauveria</taxon>
        <taxon>Beauveria brongniartii</taxon>
    </lineage>
</organism>
<dbReference type="OrthoDB" id="10597442at2759"/>
<dbReference type="EMBL" id="AZHA01000003">
    <property type="protein sequence ID" value="OAA49886.1"/>
    <property type="molecule type" value="Genomic_DNA"/>
</dbReference>
<keyword evidence="3" id="KW-1185">Reference proteome</keyword>
<name>A0A167J7P1_9HYPO</name>
<gene>
    <name evidence="2" type="ORF">BBO_01521</name>
</gene>
<evidence type="ECO:0000313" key="3">
    <source>
        <dbReference type="Proteomes" id="UP000076863"/>
    </source>
</evidence>
<protein>
    <submittedName>
        <fullName evidence="2">Uncharacterized protein</fullName>
    </submittedName>
</protein>
<evidence type="ECO:0000256" key="1">
    <source>
        <dbReference type="SAM" id="SignalP"/>
    </source>
</evidence>
<feature type="chain" id="PRO_5007888692" evidence="1">
    <location>
        <begin position="20"/>
        <end position="231"/>
    </location>
</feature>
<keyword evidence="1" id="KW-0732">Signal</keyword>
<accession>A0A167J7P1</accession>